<protein>
    <submittedName>
        <fullName evidence="1">Uncharacterized protein</fullName>
    </submittedName>
</protein>
<name>A0A5C3LZ96_9AGAR</name>
<dbReference type="Proteomes" id="UP000308652">
    <property type="component" value="Unassembled WGS sequence"/>
</dbReference>
<evidence type="ECO:0000313" key="2">
    <source>
        <dbReference type="Proteomes" id="UP000308652"/>
    </source>
</evidence>
<dbReference type="EMBL" id="ML213604">
    <property type="protein sequence ID" value="TFK38192.1"/>
    <property type="molecule type" value="Genomic_DNA"/>
</dbReference>
<organism evidence="1 2">
    <name type="scientific">Crucibulum laeve</name>
    <dbReference type="NCBI Taxonomy" id="68775"/>
    <lineage>
        <taxon>Eukaryota</taxon>
        <taxon>Fungi</taxon>
        <taxon>Dikarya</taxon>
        <taxon>Basidiomycota</taxon>
        <taxon>Agaricomycotina</taxon>
        <taxon>Agaricomycetes</taxon>
        <taxon>Agaricomycetidae</taxon>
        <taxon>Agaricales</taxon>
        <taxon>Agaricineae</taxon>
        <taxon>Nidulariaceae</taxon>
        <taxon>Crucibulum</taxon>
    </lineage>
</organism>
<evidence type="ECO:0000313" key="1">
    <source>
        <dbReference type="EMBL" id="TFK38192.1"/>
    </source>
</evidence>
<reference evidence="1 2" key="1">
    <citation type="journal article" date="2019" name="Nat. Ecol. Evol.">
        <title>Megaphylogeny resolves global patterns of mushroom evolution.</title>
        <authorList>
            <person name="Varga T."/>
            <person name="Krizsan K."/>
            <person name="Foldi C."/>
            <person name="Dima B."/>
            <person name="Sanchez-Garcia M."/>
            <person name="Sanchez-Ramirez S."/>
            <person name="Szollosi G.J."/>
            <person name="Szarkandi J.G."/>
            <person name="Papp V."/>
            <person name="Albert L."/>
            <person name="Andreopoulos W."/>
            <person name="Angelini C."/>
            <person name="Antonin V."/>
            <person name="Barry K.W."/>
            <person name="Bougher N.L."/>
            <person name="Buchanan P."/>
            <person name="Buyck B."/>
            <person name="Bense V."/>
            <person name="Catcheside P."/>
            <person name="Chovatia M."/>
            <person name="Cooper J."/>
            <person name="Damon W."/>
            <person name="Desjardin D."/>
            <person name="Finy P."/>
            <person name="Geml J."/>
            <person name="Haridas S."/>
            <person name="Hughes K."/>
            <person name="Justo A."/>
            <person name="Karasinski D."/>
            <person name="Kautmanova I."/>
            <person name="Kiss B."/>
            <person name="Kocsube S."/>
            <person name="Kotiranta H."/>
            <person name="LaButti K.M."/>
            <person name="Lechner B.E."/>
            <person name="Liimatainen K."/>
            <person name="Lipzen A."/>
            <person name="Lukacs Z."/>
            <person name="Mihaltcheva S."/>
            <person name="Morgado L.N."/>
            <person name="Niskanen T."/>
            <person name="Noordeloos M.E."/>
            <person name="Ohm R.A."/>
            <person name="Ortiz-Santana B."/>
            <person name="Ovrebo C."/>
            <person name="Racz N."/>
            <person name="Riley R."/>
            <person name="Savchenko A."/>
            <person name="Shiryaev A."/>
            <person name="Soop K."/>
            <person name="Spirin V."/>
            <person name="Szebenyi C."/>
            <person name="Tomsovsky M."/>
            <person name="Tulloss R.E."/>
            <person name="Uehling J."/>
            <person name="Grigoriev I.V."/>
            <person name="Vagvolgyi C."/>
            <person name="Papp T."/>
            <person name="Martin F.M."/>
            <person name="Miettinen O."/>
            <person name="Hibbett D.S."/>
            <person name="Nagy L.G."/>
        </authorList>
    </citation>
    <scope>NUCLEOTIDE SEQUENCE [LARGE SCALE GENOMIC DNA]</scope>
    <source>
        <strain evidence="1 2">CBS 166.37</strain>
    </source>
</reference>
<keyword evidence="2" id="KW-1185">Reference proteome</keyword>
<gene>
    <name evidence="1" type="ORF">BDQ12DRAFT_684146</name>
</gene>
<accession>A0A5C3LZ96</accession>
<dbReference type="AlphaFoldDB" id="A0A5C3LZ96"/>
<sequence>MFSQSLDAICLVYHCLRDLSPQSARCNIIQEDIIKGFEPSLCSHSRKIFSHDEEKEIISAFFLEKHRQVHPNLISYHLEAIIRVANSAKILPFNNWPVHYIHSLPEGMFLNLIIRTFAYISPQTLSHNSFCP</sequence>
<proteinExistence type="predicted"/>